<evidence type="ECO:0000313" key="8">
    <source>
        <dbReference type="EMBL" id="TXC03601.1"/>
    </source>
</evidence>
<evidence type="ECO:0000256" key="4">
    <source>
        <dbReference type="ARBA" id="ARBA00023163"/>
    </source>
</evidence>
<keyword evidence="5" id="KW-0539">Nucleus</keyword>
<accession>A0A5C6T1K7</accession>
<evidence type="ECO:0000313" key="9">
    <source>
        <dbReference type="Proteomes" id="UP000321331"/>
    </source>
</evidence>
<keyword evidence="3" id="KW-0805">Transcription regulation</keyword>
<dbReference type="Pfam" id="PF00172">
    <property type="entry name" value="Zn_clus"/>
    <property type="match status" value="1"/>
</dbReference>
<evidence type="ECO:0000256" key="3">
    <source>
        <dbReference type="ARBA" id="ARBA00023015"/>
    </source>
</evidence>
<dbReference type="GO" id="GO:0008270">
    <property type="term" value="F:zinc ion binding"/>
    <property type="evidence" value="ECO:0007669"/>
    <property type="project" value="InterPro"/>
</dbReference>
<keyword evidence="4" id="KW-0804">Transcription</keyword>
<evidence type="ECO:0000256" key="1">
    <source>
        <dbReference type="ARBA" id="ARBA00022723"/>
    </source>
</evidence>
<feature type="region of interest" description="Disordered" evidence="6">
    <location>
        <begin position="172"/>
        <end position="192"/>
    </location>
</feature>
<feature type="domain" description="Zn(2)-C6 fungal-type" evidence="7">
    <location>
        <begin position="99"/>
        <end position="129"/>
    </location>
</feature>
<keyword evidence="2" id="KW-0862">Zinc</keyword>
<dbReference type="Gene3D" id="4.10.240.10">
    <property type="entry name" value="Zn(2)-C6 fungal-type DNA-binding domain"/>
    <property type="match status" value="1"/>
</dbReference>
<reference evidence="8 9" key="1">
    <citation type="submission" date="2019-07" db="EMBL/GenBank/DDBJ databases">
        <title>The First High-Quality Draft Genome Sequence of the Causal Agent of the Current Panama Disease Epidemic.</title>
        <authorList>
            <person name="Warmington R.J."/>
            <person name="Kay W."/>
            <person name="Jeffries A."/>
            <person name="Bebber D."/>
            <person name="Moore K."/>
            <person name="Studholme D.J."/>
        </authorList>
    </citation>
    <scope>NUCLEOTIDE SEQUENCE [LARGE SCALE GENOMIC DNA]</scope>
    <source>
        <strain evidence="8 9">TR4</strain>
    </source>
</reference>
<dbReference type="GO" id="GO:0000981">
    <property type="term" value="F:DNA-binding transcription factor activity, RNA polymerase II-specific"/>
    <property type="evidence" value="ECO:0007669"/>
    <property type="project" value="InterPro"/>
</dbReference>
<name>A0A5C6T1K7_FUSOC</name>
<evidence type="ECO:0000256" key="5">
    <source>
        <dbReference type="ARBA" id="ARBA00023242"/>
    </source>
</evidence>
<dbReference type="SMART" id="SM00066">
    <property type="entry name" value="GAL4"/>
    <property type="match status" value="1"/>
</dbReference>
<dbReference type="PANTHER" id="PTHR47660">
    <property type="entry name" value="TRANSCRIPTION FACTOR WITH C2H2 AND ZN(2)-CYS(6) DNA BINDING DOMAIN (EUROFUNG)-RELATED-RELATED"/>
    <property type="match status" value="1"/>
</dbReference>
<organism evidence="8 9">
    <name type="scientific">Fusarium oxysporum f. sp. cubense</name>
    <dbReference type="NCBI Taxonomy" id="61366"/>
    <lineage>
        <taxon>Eukaryota</taxon>
        <taxon>Fungi</taxon>
        <taxon>Dikarya</taxon>
        <taxon>Ascomycota</taxon>
        <taxon>Pezizomycotina</taxon>
        <taxon>Sordariomycetes</taxon>
        <taxon>Hypocreomycetidae</taxon>
        <taxon>Hypocreales</taxon>
        <taxon>Nectriaceae</taxon>
        <taxon>Fusarium</taxon>
        <taxon>Fusarium oxysporum species complex</taxon>
    </lineage>
</organism>
<evidence type="ECO:0000256" key="2">
    <source>
        <dbReference type="ARBA" id="ARBA00022833"/>
    </source>
</evidence>
<protein>
    <recommendedName>
        <fullName evidence="7">Zn(2)-C6 fungal-type domain-containing protein</fullName>
    </recommendedName>
</protein>
<proteinExistence type="predicted"/>
<sequence>MLTAYTRQSPHRGCIKGSSYSILLIIFHSGRPIPSPTSSPSTFLGSFFRLSSSTILTLTRLYSHPSTHSFYLTYTYIMDSLGSLAARKMDRSAASRQKSCNACVRGKRKCDKKTPRCTRCAAKGLDCVYQRLPPGANFHDDDLCAGLGAADNLNEVPDFDMGFDINNLGADSSASASASTSNTTPDSLDRVTTSSIELDSPLDFSIIDHLMANDTSLGSELWNMGDYGNNKLSIPPVPAGPVVIRDVAVLDRADACLADFNPLDVYDPRTRVGYTVEIITNLYRDFARTRRLPFIHPRLYGSNLPKTMLAAFSAASAYSARTPENKGWVYKLITDMAKEIHREGERASTPAEKLARVQALVVLDSIRMFDGDVTLRATSERELSQFMAWMFALKEVEEELSVGDEPGATTMKGPPPPSWESWLLAESIRRTTVMSFAFVCMTSILKSLEPPCGIMEGPTFQFTASRYLWEADSSMAFYRAWQTKPQYPVRNLDFKGVWLHAQPEDVDEFTKLMLTAQMGPEAIDQFMMGAAC</sequence>
<feature type="compositionally biased region" description="Low complexity" evidence="6">
    <location>
        <begin position="172"/>
        <end position="184"/>
    </location>
</feature>
<gene>
    <name evidence="8" type="ORF">FocTR4_00001457</name>
</gene>
<dbReference type="PANTHER" id="PTHR47660:SF3">
    <property type="entry name" value="FINGER DOMAIN PROTEIN, PUTATIVE (AFU_ORTHOLOGUE AFUA_4G03310)-RELATED"/>
    <property type="match status" value="1"/>
</dbReference>
<comment type="caution">
    <text evidence="8">The sequence shown here is derived from an EMBL/GenBank/DDBJ whole genome shotgun (WGS) entry which is preliminary data.</text>
</comment>
<evidence type="ECO:0000259" key="7">
    <source>
        <dbReference type="PROSITE" id="PS50048"/>
    </source>
</evidence>
<dbReference type="PROSITE" id="PS50048">
    <property type="entry name" value="ZN2_CY6_FUNGAL_2"/>
    <property type="match status" value="1"/>
</dbReference>
<dbReference type="Proteomes" id="UP000321331">
    <property type="component" value="Unassembled WGS sequence"/>
</dbReference>
<dbReference type="InterPro" id="IPR001138">
    <property type="entry name" value="Zn2Cys6_DnaBD"/>
</dbReference>
<dbReference type="AlphaFoldDB" id="A0A5C6T1K7"/>
<dbReference type="InterPro" id="IPR036864">
    <property type="entry name" value="Zn2-C6_fun-type_DNA-bd_sf"/>
</dbReference>
<keyword evidence="1" id="KW-0479">Metal-binding</keyword>
<dbReference type="CDD" id="cd00067">
    <property type="entry name" value="GAL4"/>
    <property type="match status" value="1"/>
</dbReference>
<dbReference type="EMBL" id="VMNF01000007">
    <property type="protein sequence ID" value="TXC03601.1"/>
    <property type="molecule type" value="Genomic_DNA"/>
</dbReference>
<dbReference type="SUPFAM" id="SSF57701">
    <property type="entry name" value="Zn2/Cys6 DNA-binding domain"/>
    <property type="match status" value="1"/>
</dbReference>
<evidence type="ECO:0000256" key="6">
    <source>
        <dbReference type="SAM" id="MobiDB-lite"/>
    </source>
</evidence>